<gene>
    <name evidence="3" type="primary">Cnig_chr_V.g17543</name>
    <name evidence="3" type="ORF">B9Z55_017543</name>
</gene>
<organism evidence="3 4">
    <name type="scientific">Caenorhabditis nigoni</name>
    <dbReference type="NCBI Taxonomy" id="1611254"/>
    <lineage>
        <taxon>Eukaryota</taxon>
        <taxon>Metazoa</taxon>
        <taxon>Ecdysozoa</taxon>
        <taxon>Nematoda</taxon>
        <taxon>Chromadorea</taxon>
        <taxon>Rhabditida</taxon>
        <taxon>Rhabditina</taxon>
        <taxon>Rhabditomorpha</taxon>
        <taxon>Rhabditoidea</taxon>
        <taxon>Rhabditidae</taxon>
        <taxon>Peloderinae</taxon>
        <taxon>Caenorhabditis</taxon>
    </lineage>
</organism>
<name>A0A2G5TAG4_9PELO</name>
<dbReference type="AlphaFoldDB" id="A0A2G5TAG4"/>
<evidence type="ECO:0000256" key="1">
    <source>
        <dbReference type="PROSITE-ProRule" id="PRU01005"/>
    </source>
</evidence>
<dbReference type="PANTHER" id="PTHR21724:SF110">
    <property type="entry name" value="SHKT DOMAIN-CONTAINING PROTEIN"/>
    <property type="match status" value="1"/>
</dbReference>
<feature type="domain" description="ShKT" evidence="2">
    <location>
        <begin position="203"/>
        <end position="237"/>
    </location>
</feature>
<dbReference type="STRING" id="1611254.A0A2G5TAG4"/>
<dbReference type="PANTHER" id="PTHR21724">
    <property type="entry name" value="SHKT DOMAIN-CONTAINING PROTEIN"/>
    <property type="match status" value="1"/>
</dbReference>
<feature type="domain" description="ShKT" evidence="2">
    <location>
        <begin position="257"/>
        <end position="298"/>
    </location>
</feature>
<comment type="caution">
    <text evidence="3">The sequence shown here is derived from an EMBL/GenBank/DDBJ whole genome shotgun (WGS) entry which is preliminary data.</text>
</comment>
<dbReference type="EMBL" id="PDUG01000005">
    <property type="protein sequence ID" value="PIC24081.1"/>
    <property type="molecule type" value="Genomic_DNA"/>
</dbReference>
<feature type="domain" description="ShKT" evidence="2">
    <location>
        <begin position="152"/>
        <end position="198"/>
    </location>
</feature>
<keyword evidence="4" id="KW-1185">Reference proteome</keyword>
<accession>A0A2G5TAG4</accession>
<dbReference type="SMART" id="SM00254">
    <property type="entry name" value="ShKT"/>
    <property type="match status" value="4"/>
</dbReference>
<dbReference type="InterPro" id="IPR003582">
    <property type="entry name" value="ShKT_dom"/>
</dbReference>
<protein>
    <recommendedName>
        <fullName evidence="2">ShKT domain-containing protein</fullName>
    </recommendedName>
</protein>
<keyword evidence="1" id="KW-1015">Disulfide bond</keyword>
<sequence>MNHFALYMKLFHCYTICTCCTNRVAQKTRDMQLYKEFRTGLQLETMIAFVSIFLASFLAPEVSAVIGGDLNCTSYNGTAFVYTPAAVACSNAISDASCAVLYAAPNTLYPAAGNDAQRAHACYTTATATPAAIVLDMKQAALANCAKTCGFCCQTDAYSCSNAVYPRLNCATVTLSQCNSVAWRTIIAQDCPASCGFCLSGGCVDAVTNCGNDLSICNTVGMQDFVNTYCQRTCGRCPSSTTSASSGTATTTVTSTCSSYIADSSTNCANWSRNGFCTNTFYTLAQRRARCATTCRIC</sequence>
<evidence type="ECO:0000313" key="3">
    <source>
        <dbReference type="EMBL" id="PIC24081.1"/>
    </source>
</evidence>
<comment type="caution">
    <text evidence="1">Lacks conserved residue(s) required for the propagation of feature annotation.</text>
</comment>
<proteinExistence type="predicted"/>
<reference evidence="4" key="1">
    <citation type="submission" date="2017-10" db="EMBL/GenBank/DDBJ databases">
        <title>Rapid genome shrinkage in a self-fertile nematode reveals novel sperm competition proteins.</title>
        <authorList>
            <person name="Yin D."/>
            <person name="Schwarz E.M."/>
            <person name="Thomas C.G."/>
            <person name="Felde R.L."/>
            <person name="Korf I.F."/>
            <person name="Cutter A.D."/>
            <person name="Schartner C.M."/>
            <person name="Ralston E.J."/>
            <person name="Meyer B.J."/>
            <person name="Haag E.S."/>
        </authorList>
    </citation>
    <scope>NUCLEOTIDE SEQUENCE [LARGE SCALE GENOMIC DNA]</scope>
    <source>
        <strain evidence="4">JU1422</strain>
    </source>
</reference>
<feature type="disulfide bond" evidence="1">
    <location>
        <begin position="203"/>
        <end position="237"/>
    </location>
</feature>
<dbReference type="Gene3D" id="1.10.10.1940">
    <property type="match status" value="2"/>
</dbReference>
<evidence type="ECO:0000259" key="2">
    <source>
        <dbReference type="PROSITE" id="PS51670"/>
    </source>
</evidence>
<dbReference type="Pfam" id="PF01549">
    <property type="entry name" value="ShK"/>
    <property type="match status" value="4"/>
</dbReference>
<dbReference type="PROSITE" id="PS51670">
    <property type="entry name" value="SHKT"/>
    <property type="match status" value="3"/>
</dbReference>
<dbReference type="OrthoDB" id="5813795at2759"/>
<dbReference type="Proteomes" id="UP000230233">
    <property type="component" value="Chromosome V"/>
</dbReference>
<evidence type="ECO:0000313" key="4">
    <source>
        <dbReference type="Proteomes" id="UP000230233"/>
    </source>
</evidence>